<dbReference type="AlphaFoldDB" id="A0A4Q9AWK2"/>
<dbReference type="Proteomes" id="UP000292858">
    <property type="component" value="Unassembled WGS sequence"/>
</dbReference>
<accession>A0A4Q9AWK2</accession>
<dbReference type="SUPFAM" id="SSF52540">
    <property type="entry name" value="P-loop containing nucleoside triphosphate hydrolases"/>
    <property type="match status" value="1"/>
</dbReference>
<proteinExistence type="predicted"/>
<keyword evidence="3" id="KW-1185">Reference proteome</keyword>
<dbReference type="Gene3D" id="3.40.50.300">
    <property type="entry name" value="P-loop containing nucleotide triphosphate hydrolases"/>
    <property type="match status" value="1"/>
</dbReference>
<feature type="transmembrane region" description="Helical" evidence="1">
    <location>
        <begin position="119"/>
        <end position="138"/>
    </location>
</feature>
<keyword evidence="1" id="KW-1133">Transmembrane helix</keyword>
<evidence type="ECO:0000313" key="3">
    <source>
        <dbReference type="Proteomes" id="UP000292858"/>
    </source>
</evidence>
<comment type="caution">
    <text evidence="2">The sequence shown here is derived from an EMBL/GenBank/DDBJ whole genome shotgun (WGS) entry which is preliminary data.</text>
</comment>
<name>A0A4Q9AWK2_9DEIN</name>
<gene>
    <name evidence="2" type="ORF">ETP66_11345</name>
</gene>
<dbReference type="EMBL" id="SIJL01000027">
    <property type="protein sequence ID" value="TBH15243.1"/>
    <property type="molecule type" value="Genomic_DNA"/>
</dbReference>
<evidence type="ECO:0000313" key="2">
    <source>
        <dbReference type="EMBL" id="TBH15243.1"/>
    </source>
</evidence>
<evidence type="ECO:0000256" key="1">
    <source>
        <dbReference type="SAM" id="Phobius"/>
    </source>
</evidence>
<feature type="transmembrane region" description="Helical" evidence="1">
    <location>
        <begin position="158"/>
        <end position="179"/>
    </location>
</feature>
<keyword evidence="1" id="KW-0472">Membrane</keyword>
<feature type="transmembrane region" description="Helical" evidence="1">
    <location>
        <begin position="83"/>
        <end position="107"/>
    </location>
</feature>
<keyword evidence="1" id="KW-0812">Transmembrane</keyword>
<reference evidence="2 3" key="1">
    <citation type="submission" date="2019-02" db="EMBL/GenBank/DDBJ databases">
        <title>Thermus sp. a novel from hot spring.</title>
        <authorList>
            <person name="Zhao Z."/>
        </authorList>
    </citation>
    <scope>NUCLEOTIDE SEQUENCE [LARGE SCALE GENOMIC DNA]</scope>
    <source>
        <strain evidence="2 3">CFH 72773T</strain>
    </source>
</reference>
<dbReference type="InterPro" id="IPR027417">
    <property type="entry name" value="P-loop_NTPase"/>
</dbReference>
<sequence>MEPPLPEAQGLRKGFGALEAVGGVSLALRPGEVRALLGPDRAGKTTTAKMVAGLLVQGLMVLLIALALTALTGARLAFTPLVLLPTLAVLLGTYGLGSAVGSLVLLYKQMGQLLGFSQFLLLFLLQAPGNGAFLLLPLAPVAALARGMLAEAVPLDPLALLLAFLNGLLYLALGLFLFARAVCRAKRQGLLHGC</sequence>
<protein>
    <submittedName>
        <fullName evidence="2">ABC transporter permease</fullName>
    </submittedName>
</protein>
<organism evidence="2 3">
    <name type="scientific">Thermus thermamylovorans</name>
    <dbReference type="NCBI Taxonomy" id="2509362"/>
    <lineage>
        <taxon>Bacteria</taxon>
        <taxon>Thermotogati</taxon>
        <taxon>Deinococcota</taxon>
        <taxon>Deinococci</taxon>
        <taxon>Thermales</taxon>
        <taxon>Thermaceae</taxon>
        <taxon>Thermus</taxon>
    </lineage>
</organism>
<feature type="transmembrane region" description="Helical" evidence="1">
    <location>
        <begin position="51"/>
        <end position="71"/>
    </location>
</feature>
<dbReference type="OrthoDB" id="9815972at2"/>
<dbReference type="RefSeq" id="WP_130842704.1">
    <property type="nucleotide sequence ID" value="NZ_SIJL01000027.1"/>
</dbReference>